<evidence type="ECO:0000313" key="2">
    <source>
        <dbReference type="EMBL" id="KGB23016.1"/>
    </source>
</evidence>
<reference evidence="2 3" key="1">
    <citation type="submission" date="2014-06" db="EMBL/GenBank/DDBJ databases">
        <title>Functional and comparative genomic analyses of the Drosophila gut microbiota identify candidate symbiosis factors.</title>
        <authorList>
            <person name="Newell P.D."/>
            <person name="Chaston J.M."/>
            <person name="Douglas A.E."/>
        </authorList>
    </citation>
    <scope>NUCLEOTIDE SEQUENCE [LARGE SCALE GENOMIC DNA]</scope>
    <source>
        <strain evidence="2 3">DmCS_006</strain>
    </source>
</reference>
<evidence type="ECO:0000313" key="3">
    <source>
        <dbReference type="Proteomes" id="UP000029448"/>
    </source>
</evidence>
<accession>A0A094ZKS2</accession>
<feature type="region of interest" description="Disordered" evidence="1">
    <location>
        <begin position="1"/>
        <end position="41"/>
    </location>
</feature>
<dbReference type="AlphaFoldDB" id="A0A094ZKS2"/>
<dbReference type="STRING" id="104102.AtDm6_1885"/>
<dbReference type="Proteomes" id="UP000029448">
    <property type="component" value="Unassembled WGS sequence"/>
</dbReference>
<evidence type="ECO:0000256" key="1">
    <source>
        <dbReference type="SAM" id="MobiDB-lite"/>
    </source>
</evidence>
<comment type="caution">
    <text evidence="2">The sequence shown here is derived from an EMBL/GenBank/DDBJ whole genome shotgun (WGS) entry which is preliminary data.</text>
</comment>
<sequence>MHDAAGGEPDPANTGGGTGAKEERANSLHPWKPLLPPSSSG</sequence>
<keyword evidence="3" id="KW-1185">Reference proteome</keyword>
<proteinExistence type="predicted"/>
<organism evidence="2 3">
    <name type="scientific">Acetobacter tropicalis</name>
    <dbReference type="NCBI Taxonomy" id="104102"/>
    <lineage>
        <taxon>Bacteria</taxon>
        <taxon>Pseudomonadati</taxon>
        <taxon>Pseudomonadota</taxon>
        <taxon>Alphaproteobacteria</taxon>
        <taxon>Acetobacterales</taxon>
        <taxon>Acetobacteraceae</taxon>
        <taxon>Acetobacter</taxon>
    </lineage>
</organism>
<name>A0A094ZKS2_9PROT</name>
<protein>
    <submittedName>
        <fullName evidence="2">Uncharacterized protein</fullName>
    </submittedName>
</protein>
<gene>
    <name evidence="2" type="ORF">AtDm6_1885</name>
</gene>
<dbReference type="PATRIC" id="fig|104102.7.peg.1866"/>
<dbReference type="EMBL" id="JOKM01000071">
    <property type="protein sequence ID" value="KGB23016.1"/>
    <property type="molecule type" value="Genomic_DNA"/>
</dbReference>